<evidence type="ECO:0000256" key="12">
    <source>
        <dbReference type="ARBA" id="ARBA00072975"/>
    </source>
</evidence>
<keyword evidence="6" id="KW-0805">Transcription regulation</keyword>
<keyword evidence="8" id="KW-0804">Transcription</keyword>
<dbReference type="GO" id="GO:0048513">
    <property type="term" value="P:animal organ development"/>
    <property type="evidence" value="ECO:0007669"/>
    <property type="project" value="UniProtKB-ARBA"/>
</dbReference>
<comment type="subcellular location">
    <subcellularLocation>
        <location evidence="1">Nucleus</location>
    </subcellularLocation>
</comment>
<keyword evidence="3" id="KW-0678">Repressor</keyword>
<proteinExistence type="predicted"/>
<dbReference type="CDD" id="cd11461">
    <property type="entry name" value="bHLH-O_HES5"/>
    <property type="match status" value="1"/>
</dbReference>
<feature type="region of interest" description="Disordered" evidence="14">
    <location>
        <begin position="454"/>
        <end position="480"/>
    </location>
</feature>
<dbReference type="Gene3D" id="4.10.280.10">
    <property type="entry name" value="Helix-loop-helix DNA-binding domain"/>
    <property type="match status" value="4"/>
</dbReference>
<dbReference type="GO" id="GO:0003677">
    <property type="term" value="F:DNA binding"/>
    <property type="evidence" value="ECO:0007669"/>
    <property type="project" value="UniProtKB-KW"/>
</dbReference>
<evidence type="ECO:0000256" key="3">
    <source>
        <dbReference type="ARBA" id="ARBA00022491"/>
    </source>
</evidence>
<comment type="caution">
    <text evidence="16">The sequence shown here is derived from an EMBL/GenBank/DDBJ whole genome shotgun (WGS) entry which is preliminary data.</text>
</comment>
<dbReference type="InterPro" id="IPR050370">
    <property type="entry name" value="HES_HEY"/>
</dbReference>
<comment type="subunit">
    <text evidence="10">Transcription repression requires formation of a complex with a corepressor protein of the Groucho/TLE family.</text>
</comment>
<evidence type="ECO:0000313" key="16">
    <source>
        <dbReference type="EMBL" id="ROI15560.1"/>
    </source>
</evidence>
<name>A0A3N0XE04_ANAGA</name>
<keyword evidence="5" id="KW-0524">Neurogenesis</keyword>
<evidence type="ECO:0000256" key="9">
    <source>
        <dbReference type="ARBA" id="ARBA00023242"/>
    </source>
</evidence>
<dbReference type="SUPFAM" id="SSF47459">
    <property type="entry name" value="HLH, helix-loop-helix DNA-binding domain"/>
    <property type="match status" value="1"/>
</dbReference>
<dbReference type="GO" id="GO:0046983">
    <property type="term" value="F:protein dimerization activity"/>
    <property type="evidence" value="ECO:0007669"/>
    <property type="project" value="InterPro"/>
</dbReference>
<dbReference type="PROSITE" id="PS50888">
    <property type="entry name" value="BHLH"/>
    <property type="match status" value="1"/>
</dbReference>
<dbReference type="GO" id="GO:0045596">
    <property type="term" value="P:negative regulation of cell differentiation"/>
    <property type="evidence" value="ECO:0007669"/>
    <property type="project" value="UniProtKB-ARBA"/>
</dbReference>
<evidence type="ECO:0000256" key="8">
    <source>
        <dbReference type="ARBA" id="ARBA00023163"/>
    </source>
</evidence>
<evidence type="ECO:0000256" key="4">
    <source>
        <dbReference type="ARBA" id="ARBA00022782"/>
    </source>
</evidence>
<evidence type="ECO:0000256" key="14">
    <source>
        <dbReference type="SAM" id="MobiDB-lite"/>
    </source>
</evidence>
<evidence type="ECO:0000256" key="11">
    <source>
        <dbReference type="ARBA" id="ARBA00060201"/>
    </source>
</evidence>
<evidence type="ECO:0000256" key="5">
    <source>
        <dbReference type="ARBA" id="ARBA00022902"/>
    </source>
</evidence>
<evidence type="ECO:0000256" key="6">
    <source>
        <dbReference type="ARBA" id="ARBA00023015"/>
    </source>
</evidence>
<organism evidence="16 17">
    <name type="scientific">Anabarilius grahami</name>
    <name type="common">Kanglang fish</name>
    <name type="synonym">Barilius grahami</name>
    <dbReference type="NCBI Taxonomy" id="495550"/>
    <lineage>
        <taxon>Eukaryota</taxon>
        <taxon>Metazoa</taxon>
        <taxon>Chordata</taxon>
        <taxon>Craniata</taxon>
        <taxon>Vertebrata</taxon>
        <taxon>Euteleostomi</taxon>
        <taxon>Actinopterygii</taxon>
        <taxon>Neopterygii</taxon>
        <taxon>Teleostei</taxon>
        <taxon>Ostariophysi</taxon>
        <taxon>Cypriniformes</taxon>
        <taxon>Xenocyprididae</taxon>
        <taxon>Xenocypridinae</taxon>
        <taxon>Xenocypridinae incertae sedis</taxon>
        <taxon>Anabarilius</taxon>
    </lineage>
</organism>
<dbReference type="InterPro" id="IPR036638">
    <property type="entry name" value="HLH_DNA-bd_sf"/>
</dbReference>
<comment type="function">
    <text evidence="11">Transcriptional repressor of genes that require a bHLH protein for their transcription. Plays an important role as neurogenesis negative regulator.</text>
</comment>
<sequence>MEHKSIRVLNGALVTLKTLFFLTSPTIWRETTGVTEKANSGEDEGLNSSIEQLKCLLAPEFLKQQQPDSKLEKADILEMMTLNFQFTCCQSRLLQMVGDVRKNRVFSVTNAPFRTLMLLCSIDVKKRVTEKANSGEDEGLNSSIEQLKCLLAPEFLKQQQPDSKLEKADILEMMTLNFQFTCCQSRLLQISLFRASLICTGCSSSIYTPKSPYECVRLELVGVSHTLEPMEELKQTMRDVGRHMLHDPLSGAQSPCLGGAAEKANSGEDEGLNSSIEQLKCLLAPEFLKQQQPDSKLEKADILEMMTLNFQFTCCQSRLLQRNISPSERMAPTYMTDYSKLSNKEKHKLRKPVVEKMRRDRINNCIEQLKSMLEKEFTQQDLNTKLEKADILEMTVVFLKQQLQPKTSAPQKAHLDGHSQCWRETMNFLSVNSKVDAVRQHLNHCQEAQISAKDLMSPASHQPTKVKEEPCARSPLWRPW</sequence>
<evidence type="ECO:0000259" key="15">
    <source>
        <dbReference type="PROSITE" id="PS50888"/>
    </source>
</evidence>
<evidence type="ECO:0000256" key="10">
    <source>
        <dbReference type="ARBA" id="ARBA00023791"/>
    </source>
</evidence>
<evidence type="ECO:0000256" key="7">
    <source>
        <dbReference type="ARBA" id="ARBA00023125"/>
    </source>
</evidence>
<dbReference type="EMBL" id="RJVU01079719">
    <property type="protein sequence ID" value="ROI15560.1"/>
    <property type="molecule type" value="Genomic_DNA"/>
</dbReference>
<accession>A0A3N0XE04</accession>
<keyword evidence="4" id="KW-0221">Differentiation</keyword>
<keyword evidence="7" id="KW-0238">DNA-binding</keyword>
<dbReference type="PANTHER" id="PTHR10985">
    <property type="entry name" value="BASIC HELIX-LOOP-HELIX TRANSCRIPTION FACTOR, HES-RELATED"/>
    <property type="match status" value="1"/>
</dbReference>
<protein>
    <recommendedName>
        <fullName evidence="12">Transcription factor HES-5</fullName>
    </recommendedName>
    <alternativeName>
        <fullName evidence="13">Hairy and enhancer of split 5</fullName>
    </alternativeName>
</protein>
<dbReference type="Proteomes" id="UP000281406">
    <property type="component" value="Unassembled WGS sequence"/>
</dbReference>
<dbReference type="SMART" id="SM00353">
    <property type="entry name" value="HLH"/>
    <property type="match status" value="1"/>
</dbReference>
<evidence type="ECO:0000256" key="1">
    <source>
        <dbReference type="ARBA" id="ARBA00004123"/>
    </source>
</evidence>
<dbReference type="AlphaFoldDB" id="A0A3N0XE04"/>
<reference evidence="16 17" key="1">
    <citation type="submission" date="2018-10" db="EMBL/GenBank/DDBJ databases">
        <title>Genome assembly for a Yunnan-Guizhou Plateau 3E fish, Anabarilius grahami (Regan), and its evolutionary and genetic applications.</title>
        <authorList>
            <person name="Jiang W."/>
        </authorList>
    </citation>
    <scope>NUCLEOTIDE SEQUENCE [LARGE SCALE GENOMIC DNA]</scope>
    <source>
        <strain evidence="16">AG-KIZ</strain>
        <tissue evidence="16">Muscle</tissue>
    </source>
</reference>
<dbReference type="OrthoDB" id="6085656at2759"/>
<keyword evidence="2" id="KW-0217">Developmental protein</keyword>
<dbReference type="GO" id="GO:0097150">
    <property type="term" value="P:neuronal stem cell population maintenance"/>
    <property type="evidence" value="ECO:0007669"/>
    <property type="project" value="UniProtKB-ARBA"/>
</dbReference>
<dbReference type="GO" id="GO:0007399">
    <property type="term" value="P:nervous system development"/>
    <property type="evidence" value="ECO:0007669"/>
    <property type="project" value="UniProtKB-KW"/>
</dbReference>
<feature type="domain" description="BHLH" evidence="15">
    <location>
        <begin position="346"/>
        <end position="402"/>
    </location>
</feature>
<evidence type="ECO:0000313" key="17">
    <source>
        <dbReference type="Proteomes" id="UP000281406"/>
    </source>
</evidence>
<dbReference type="FunFam" id="4.10.280.10:FF:000033">
    <property type="entry name" value="Transcription factor HES-5"/>
    <property type="match status" value="1"/>
</dbReference>
<evidence type="ECO:0000256" key="13">
    <source>
        <dbReference type="ARBA" id="ARBA00081413"/>
    </source>
</evidence>
<dbReference type="GO" id="GO:0030154">
    <property type="term" value="P:cell differentiation"/>
    <property type="evidence" value="ECO:0007669"/>
    <property type="project" value="UniProtKB-KW"/>
</dbReference>
<evidence type="ECO:0000256" key="2">
    <source>
        <dbReference type="ARBA" id="ARBA00022473"/>
    </source>
</evidence>
<keyword evidence="17" id="KW-1185">Reference proteome</keyword>
<dbReference type="InterPro" id="IPR011598">
    <property type="entry name" value="bHLH_dom"/>
</dbReference>
<keyword evidence="9" id="KW-0539">Nucleus</keyword>
<dbReference type="Pfam" id="PF00010">
    <property type="entry name" value="HLH"/>
    <property type="match status" value="1"/>
</dbReference>
<dbReference type="GO" id="GO:0005634">
    <property type="term" value="C:nucleus"/>
    <property type="evidence" value="ECO:0007669"/>
    <property type="project" value="UniProtKB-SubCell"/>
</dbReference>
<gene>
    <name evidence="16" type="ORF">DPX16_2507</name>
</gene>